<dbReference type="EMBL" id="JBHTEY010000004">
    <property type="protein sequence ID" value="MFC7617432.1"/>
    <property type="molecule type" value="Genomic_DNA"/>
</dbReference>
<dbReference type="InterPro" id="IPR013783">
    <property type="entry name" value="Ig-like_fold"/>
</dbReference>
<dbReference type="Pfam" id="PF07705">
    <property type="entry name" value="CARDB"/>
    <property type="match status" value="1"/>
</dbReference>
<name>A0ABW2TWY1_9PSEU</name>
<keyword evidence="4" id="KW-1185">Reference proteome</keyword>
<gene>
    <name evidence="3" type="ORF">ACFQV2_32435</name>
</gene>
<comment type="caution">
    <text evidence="3">The sequence shown here is derived from an EMBL/GenBank/DDBJ whole genome shotgun (WGS) entry which is preliminary data.</text>
</comment>
<dbReference type="Gene3D" id="2.60.40.10">
    <property type="entry name" value="Immunoglobulins"/>
    <property type="match status" value="1"/>
</dbReference>
<feature type="domain" description="CARDB" evidence="2">
    <location>
        <begin position="148"/>
        <end position="218"/>
    </location>
</feature>
<evidence type="ECO:0000313" key="4">
    <source>
        <dbReference type="Proteomes" id="UP001596512"/>
    </source>
</evidence>
<evidence type="ECO:0000256" key="1">
    <source>
        <dbReference type="SAM" id="MobiDB-lite"/>
    </source>
</evidence>
<dbReference type="Proteomes" id="UP001596512">
    <property type="component" value="Unassembled WGS sequence"/>
</dbReference>
<dbReference type="InterPro" id="IPR011635">
    <property type="entry name" value="CARDB"/>
</dbReference>
<organism evidence="3 4">
    <name type="scientific">Actinokineospora soli</name>
    <dbReference type="NCBI Taxonomy" id="1048753"/>
    <lineage>
        <taxon>Bacteria</taxon>
        <taxon>Bacillati</taxon>
        <taxon>Actinomycetota</taxon>
        <taxon>Actinomycetes</taxon>
        <taxon>Pseudonocardiales</taxon>
        <taxon>Pseudonocardiaceae</taxon>
        <taxon>Actinokineospora</taxon>
    </lineage>
</organism>
<evidence type="ECO:0000259" key="2">
    <source>
        <dbReference type="Pfam" id="PF07705"/>
    </source>
</evidence>
<sequence length="419" mass="44293">MASVTVHQVGAGRADGTSGTLDEHTEVQVFAQVTNDDGSPITLGVNFSVADRTEAVGLNIGPGETQWAQYVVGSLPAGTHPLDVLVYAEVDGMSQVLGQEQSQFTVAGAGAGAGQSGNGGGGYTEQPLPELEITVFEFKAGRVEGMSAGPGEAYDTGGGTLTVQVRNTGTEQSGAAVLTMVVGGEYENHDINLAASEESQFTLTAESLEQGQAEVYAYVAMEINNSTQTVAHESRTIDVIAGPARERAELGTVTVDFSIAMHTTDERGASYLLSSYVAEVTFVGDDGSDVVPSETNRCETEHGPFTCNDIVVPRSGRVIVRAENPEGDVLKGDCHYNLGDKQVLAIDAVQAVHEMELSASSTQELTEQVETEVRAKVSYAFIEAEGGRTWTRGDTESWGEERSGTVLYPLDTLRLEVVE</sequence>
<protein>
    <submittedName>
        <fullName evidence="3">CARDB domain-containing protein</fullName>
    </submittedName>
</protein>
<reference evidence="4" key="1">
    <citation type="journal article" date="2019" name="Int. J. Syst. Evol. Microbiol.">
        <title>The Global Catalogue of Microorganisms (GCM) 10K type strain sequencing project: providing services to taxonomists for standard genome sequencing and annotation.</title>
        <authorList>
            <consortium name="The Broad Institute Genomics Platform"/>
            <consortium name="The Broad Institute Genome Sequencing Center for Infectious Disease"/>
            <person name="Wu L."/>
            <person name="Ma J."/>
        </authorList>
    </citation>
    <scope>NUCLEOTIDE SEQUENCE [LARGE SCALE GENOMIC DNA]</scope>
    <source>
        <strain evidence="4">JCM 17695</strain>
    </source>
</reference>
<proteinExistence type="predicted"/>
<accession>A0ABW2TWY1</accession>
<feature type="region of interest" description="Disordered" evidence="1">
    <location>
        <begin position="1"/>
        <end position="22"/>
    </location>
</feature>
<evidence type="ECO:0000313" key="3">
    <source>
        <dbReference type="EMBL" id="MFC7617432.1"/>
    </source>
</evidence>